<dbReference type="GO" id="GO:0070987">
    <property type="term" value="P:error-free translesion synthesis"/>
    <property type="evidence" value="ECO:0007669"/>
    <property type="project" value="TreeGrafter"/>
</dbReference>
<dbReference type="RefSeq" id="WP_152871690.1">
    <property type="nucleotide sequence ID" value="NZ_WBSL01000005.1"/>
</dbReference>
<dbReference type="Gene3D" id="2.60.40.1470">
    <property type="entry name" value="ApaG domain"/>
    <property type="match status" value="1"/>
</dbReference>
<dbReference type="Proteomes" id="UP000484842">
    <property type="component" value="Unassembled WGS sequence"/>
</dbReference>
<dbReference type="AlphaFoldDB" id="A0A7X1NXR6"/>
<dbReference type="EMBL" id="WBSL01000005">
    <property type="protein sequence ID" value="MPY67356.1"/>
    <property type="molecule type" value="Genomic_DNA"/>
</dbReference>
<evidence type="ECO:0000313" key="2">
    <source>
        <dbReference type="EMBL" id="MPY67356.1"/>
    </source>
</evidence>
<reference evidence="2 3" key="1">
    <citation type="submission" date="2019-10" db="EMBL/GenBank/DDBJ databases">
        <title>Deinococcus sp. isolated from soil.</title>
        <authorList>
            <person name="Li Y."/>
            <person name="Wang J."/>
        </authorList>
    </citation>
    <scope>NUCLEOTIDE SEQUENCE [LARGE SCALE GENOMIC DNA]</scope>
    <source>
        <strain evidence="2 3">SDU3-2</strain>
    </source>
</reference>
<dbReference type="InterPro" id="IPR036767">
    <property type="entry name" value="ApaG_sf"/>
</dbReference>
<organism evidence="2 3">
    <name type="scientific">Deinococcus terrestris</name>
    <dbReference type="NCBI Taxonomy" id="2651870"/>
    <lineage>
        <taxon>Bacteria</taxon>
        <taxon>Thermotogati</taxon>
        <taxon>Deinococcota</taxon>
        <taxon>Deinococci</taxon>
        <taxon>Deinococcales</taxon>
        <taxon>Deinococcaceae</taxon>
        <taxon>Deinococcus</taxon>
    </lineage>
</organism>
<dbReference type="PROSITE" id="PS51087">
    <property type="entry name" value="APAG"/>
    <property type="match status" value="1"/>
</dbReference>
<dbReference type="NCBIfam" id="NF003967">
    <property type="entry name" value="PRK05461.1"/>
    <property type="match status" value="1"/>
</dbReference>
<feature type="domain" description="ApaG" evidence="1">
    <location>
        <begin position="6"/>
        <end position="128"/>
    </location>
</feature>
<evidence type="ECO:0000259" key="1">
    <source>
        <dbReference type="PROSITE" id="PS51087"/>
    </source>
</evidence>
<dbReference type="PANTHER" id="PTHR14289:SF16">
    <property type="entry name" value="POLYMERASE DELTA-INTERACTING PROTEIN 2"/>
    <property type="match status" value="1"/>
</dbReference>
<dbReference type="SUPFAM" id="SSF110069">
    <property type="entry name" value="ApaG-like"/>
    <property type="match status" value="1"/>
</dbReference>
<dbReference type="Pfam" id="PF04379">
    <property type="entry name" value="DUF525"/>
    <property type="match status" value="1"/>
</dbReference>
<keyword evidence="3" id="KW-1185">Reference proteome</keyword>
<dbReference type="PANTHER" id="PTHR14289">
    <property type="entry name" value="F-BOX ONLY PROTEIN 3"/>
    <property type="match status" value="1"/>
</dbReference>
<sequence length="131" mass="14131">MSHPAYAPAPDVRVRVEVSYLAAHSAAGRHLFAYVIRIENHSDDTWQLLTRHWDIVDGSGRHTVVDGEGVVGEQPVLAPGGVFVYDSFVTLEDPPGQMSGHYVMQDAWGVRARVPVPAFGLVGAAGGRTLN</sequence>
<accession>A0A7X1NXR6</accession>
<evidence type="ECO:0000313" key="3">
    <source>
        <dbReference type="Proteomes" id="UP000484842"/>
    </source>
</evidence>
<protein>
    <submittedName>
        <fullName evidence="2">Co2+/Mg2+ efflux protein ApaG</fullName>
    </submittedName>
</protein>
<dbReference type="InterPro" id="IPR007474">
    <property type="entry name" value="ApaG_domain"/>
</dbReference>
<proteinExistence type="predicted"/>
<comment type="caution">
    <text evidence="2">The sequence shown here is derived from an EMBL/GenBank/DDBJ whole genome shotgun (WGS) entry which is preliminary data.</text>
</comment>
<name>A0A7X1NXR6_9DEIO</name>
<gene>
    <name evidence="2" type="primary">apaG</name>
    <name evidence="2" type="ORF">F8S09_11765</name>
</gene>